<evidence type="ECO:0000256" key="2">
    <source>
        <dbReference type="ARBA" id="ARBA00022801"/>
    </source>
</evidence>
<dbReference type="CDD" id="cd03443">
    <property type="entry name" value="PaaI_thioesterase"/>
    <property type="match status" value="1"/>
</dbReference>
<dbReference type="EMBL" id="BJZQ01000022">
    <property type="protein sequence ID" value="GEO90547.1"/>
    <property type="molecule type" value="Genomic_DNA"/>
</dbReference>
<dbReference type="Pfam" id="PF03061">
    <property type="entry name" value="4HBT"/>
    <property type="match status" value="1"/>
</dbReference>
<dbReference type="PANTHER" id="PTHR43240">
    <property type="entry name" value="1,4-DIHYDROXY-2-NAPHTHOYL-COA THIOESTERASE 1"/>
    <property type="match status" value="1"/>
</dbReference>
<sequence length="142" mass="15457">MSDVPGLDGVLGVEHVELTPDRVVVRFTITDRHLQPFGIPHGGIYCAVHESTASMAGQIWLGTKGVVVGTNNSTDFLRQARNGDTITVTATPIHRGRTQQLWHLDSTNQDGKLIAQGQVRLANLDQEVPPEAIEAMKGNLQR</sequence>
<evidence type="ECO:0000256" key="1">
    <source>
        <dbReference type="ARBA" id="ARBA00008324"/>
    </source>
</evidence>
<dbReference type="PANTHER" id="PTHR43240:SF5">
    <property type="entry name" value="1,4-DIHYDROXY-2-NAPHTHOYL-COA THIOESTERASE 1"/>
    <property type="match status" value="1"/>
</dbReference>
<comment type="similarity">
    <text evidence="1">Belongs to the thioesterase PaaI family.</text>
</comment>
<dbReference type="Gene3D" id="3.10.129.10">
    <property type="entry name" value="Hotdog Thioesterase"/>
    <property type="match status" value="1"/>
</dbReference>
<dbReference type="GO" id="GO:0061522">
    <property type="term" value="F:1,4-dihydroxy-2-naphthoyl-CoA thioesterase activity"/>
    <property type="evidence" value="ECO:0007669"/>
    <property type="project" value="TreeGrafter"/>
</dbReference>
<dbReference type="OrthoDB" id="9798208at2"/>
<dbReference type="NCBIfam" id="TIGR00369">
    <property type="entry name" value="unchar_dom_1"/>
    <property type="match status" value="1"/>
</dbReference>
<protein>
    <submittedName>
        <fullName evidence="4">Esterase</fullName>
    </submittedName>
</protein>
<accession>A0A512HYM3</accession>
<dbReference type="AlphaFoldDB" id="A0A512HYM3"/>
<organism evidence="4 5">
    <name type="scientific">Aeromicrobium flavum</name>
    <dbReference type="NCBI Taxonomy" id="416568"/>
    <lineage>
        <taxon>Bacteria</taxon>
        <taxon>Bacillati</taxon>
        <taxon>Actinomycetota</taxon>
        <taxon>Actinomycetes</taxon>
        <taxon>Propionibacteriales</taxon>
        <taxon>Nocardioidaceae</taxon>
        <taxon>Aeromicrobium</taxon>
    </lineage>
</organism>
<comment type="caution">
    <text evidence="4">The sequence shown here is derived from an EMBL/GenBank/DDBJ whole genome shotgun (WGS) entry which is preliminary data.</text>
</comment>
<dbReference type="RefSeq" id="WP_146828598.1">
    <property type="nucleotide sequence ID" value="NZ_BAAAYQ010000001.1"/>
</dbReference>
<dbReference type="InterPro" id="IPR006683">
    <property type="entry name" value="Thioestr_dom"/>
</dbReference>
<dbReference type="InterPro" id="IPR003736">
    <property type="entry name" value="PAAI_dom"/>
</dbReference>
<dbReference type="SUPFAM" id="SSF54637">
    <property type="entry name" value="Thioesterase/thiol ester dehydrase-isomerase"/>
    <property type="match status" value="1"/>
</dbReference>
<keyword evidence="5" id="KW-1185">Reference proteome</keyword>
<reference evidence="4 5" key="1">
    <citation type="submission" date="2019-07" db="EMBL/GenBank/DDBJ databases">
        <title>Whole genome shotgun sequence of Aeromicrobium flavum NBRC 107625.</title>
        <authorList>
            <person name="Hosoyama A."/>
            <person name="Uohara A."/>
            <person name="Ohji S."/>
            <person name="Ichikawa N."/>
        </authorList>
    </citation>
    <scope>NUCLEOTIDE SEQUENCE [LARGE SCALE GENOMIC DNA]</scope>
    <source>
        <strain evidence="4 5">NBRC 107625</strain>
    </source>
</reference>
<dbReference type="GO" id="GO:0005829">
    <property type="term" value="C:cytosol"/>
    <property type="evidence" value="ECO:0007669"/>
    <property type="project" value="TreeGrafter"/>
</dbReference>
<evidence type="ECO:0000313" key="4">
    <source>
        <dbReference type="EMBL" id="GEO90547.1"/>
    </source>
</evidence>
<proteinExistence type="inferred from homology"/>
<feature type="domain" description="Thioesterase" evidence="3">
    <location>
        <begin position="37"/>
        <end position="114"/>
    </location>
</feature>
<name>A0A512HYM3_9ACTN</name>
<evidence type="ECO:0000313" key="5">
    <source>
        <dbReference type="Proteomes" id="UP000321769"/>
    </source>
</evidence>
<dbReference type="InterPro" id="IPR029069">
    <property type="entry name" value="HotDog_dom_sf"/>
</dbReference>
<gene>
    <name evidence="4" type="ORF">AFL01nite_28740</name>
</gene>
<evidence type="ECO:0000259" key="3">
    <source>
        <dbReference type="Pfam" id="PF03061"/>
    </source>
</evidence>
<dbReference type="Proteomes" id="UP000321769">
    <property type="component" value="Unassembled WGS sequence"/>
</dbReference>
<keyword evidence="2" id="KW-0378">Hydrolase</keyword>